<evidence type="ECO:0000256" key="8">
    <source>
        <dbReference type="ARBA" id="ARBA00023125"/>
    </source>
</evidence>
<dbReference type="AlphaFoldDB" id="A0A6J7J8E5"/>
<dbReference type="GO" id="GO:0003677">
    <property type="term" value="F:DNA binding"/>
    <property type="evidence" value="ECO:0007669"/>
    <property type="project" value="UniProtKB-KW"/>
</dbReference>
<keyword evidence="7" id="KW-0799">Topoisomerase</keyword>
<evidence type="ECO:0000256" key="6">
    <source>
        <dbReference type="ARBA" id="ARBA00022840"/>
    </source>
</evidence>
<keyword evidence="9" id="KW-0413">Isomerase</keyword>
<dbReference type="GO" id="GO:0009330">
    <property type="term" value="C:DNA topoisomerase type II (double strand cut, ATP-hydrolyzing) complex"/>
    <property type="evidence" value="ECO:0007669"/>
    <property type="project" value="TreeGrafter"/>
</dbReference>
<dbReference type="Gene3D" id="2.120.10.90">
    <property type="entry name" value="DNA gyrase/topoisomerase IV, subunit A, C-terminal"/>
    <property type="match status" value="1"/>
</dbReference>
<comment type="similarity">
    <text evidence="2">Belongs to the type II topoisomerase GyrA/ParC subunit family.</text>
</comment>
<dbReference type="InterPro" id="IPR006691">
    <property type="entry name" value="GyrA/parC_rep"/>
</dbReference>
<dbReference type="GO" id="GO:0005737">
    <property type="term" value="C:cytoplasm"/>
    <property type="evidence" value="ECO:0007669"/>
    <property type="project" value="TreeGrafter"/>
</dbReference>
<accession>A0A6J7J8E5</accession>
<dbReference type="NCBIfam" id="TIGR01063">
    <property type="entry name" value="gyrA"/>
    <property type="match status" value="1"/>
</dbReference>
<dbReference type="CDD" id="cd00187">
    <property type="entry name" value="TOP4c"/>
    <property type="match status" value="1"/>
</dbReference>
<evidence type="ECO:0000259" key="11">
    <source>
        <dbReference type="PROSITE" id="PS52040"/>
    </source>
</evidence>
<dbReference type="EC" id="5.6.2.2" evidence="3"/>
<dbReference type="SMART" id="SM00434">
    <property type="entry name" value="TOP4c"/>
    <property type="match status" value="1"/>
</dbReference>
<dbReference type="Gene3D" id="3.90.199.10">
    <property type="entry name" value="Topoisomerase II, domain 5"/>
    <property type="match status" value="1"/>
</dbReference>
<evidence type="ECO:0000313" key="12">
    <source>
        <dbReference type="EMBL" id="CAB4939366.1"/>
    </source>
</evidence>
<dbReference type="FunFam" id="3.30.1360.40:FF:000008">
    <property type="entry name" value="DNA topoisomerase (ATP-hydrolyzing)"/>
    <property type="match status" value="1"/>
</dbReference>
<dbReference type="PANTHER" id="PTHR43493">
    <property type="entry name" value="DNA GYRASE/TOPOISOMERASE SUBUNIT A"/>
    <property type="match status" value="1"/>
</dbReference>
<name>A0A6J7J8E5_9ZZZZ</name>
<reference evidence="12" key="1">
    <citation type="submission" date="2020-05" db="EMBL/GenBank/DDBJ databases">
        <authorList>
            <person name="Chiriac C."/>
            <person name="Salcher M."/>
            <person name="Ghai R."/>
            <person name="Kavagutti S V."/>
        </authorList>
    </citation>
    <scope>NUCLEOTIDE SEQUENCE</scope>
</reference>
<keyword evidence="8" id="KW-0238">DNA-binding</keyword>
<proteinExistence type="inferred from homology"/>
<keyword evidence="5" id="KW-0547">Nucleotide-binding</keyword>
<evidence type="ECO:0000256" key="3">
    <source>
        <dbReference type="ARBA" id="ARBA00012895"/>
    </source>
</evidence>
<dbReference type="InterPro" id="IPR035516">
    <property type="entry name" value="Gyrase/topoIV_suA_C"/>
</dbReference>
<organism evidence="12">
    <name type="scientific">freshwater metagenome</name>
    <dbReference type="NCBI Taxonomy" id="449393"/>
    <lineage>
        <taxon>unclassified sequences</taxon>
        <taxon>metagenomes</taxon>
        <taxon>ecological metagenomes</taxon>
    </lineage>
</organism>
<dbReference type="FunFam" id="2.120.10.90:FF:000005">
    <property type="entry name" value="DNA topoisomerase 4 subunit A"/>
    <property type="match status" value="1"/>
</dbReference>
<dbReference type="FunFam" id="3.90.199.10:FF:000001">
    <property type="entry name" value="DNA gyrase subunit A"/>
    <property type="match status" value="1"/>
</dbReference>
<dbReference type="GO" id="GO:0034335">
    <property type="term" value="F:DNA negative supercoiling activity"/>
    <property type="evidence" value="ECO:0007669"/>
    <property type="project" value="UniProtKB-ARBA"/>
</dbReference>
<evidence type="ECO:0000256" key="2">
    <source>
        <dbReference type="ARBA" id="ARBA00008263"/>
    </source>
</evidence>
<dbReference type="InterPro" id="IPR005743">
    <property type="entry name" value="GyrA"/>
</dbReference>
<feature type="domain" description="Topo IIA-type catalytic" evidence="11">
    <location>
        <begin position="45"/>
        <end position="514"/>
    </location>
</feature>
<dbReference type="Pfam" id="PF03989">
    <property type="entry name" value="DNA_gyraseA_C"/>
    <property type="match status" value="6"/>
</dbReference>
<dbReference type="PANTHER" id="PTHR43493:SF5">
    <property type="entry name" value="DNA GYRASE SUBUNIT A, CHLOROPLASTIC_MITOCHONDRIAL"/>
    <property type="match status" value="1"/>
</dbReference>
<dbReference type="EMBL" id="CAFBNE010000017">
    <property type="protein sequence ID" value="CAB4939366.1"/>
    <property type="molecule type" value="Genomic_DNA"/>
</dbReference>
<evidence type="ECO:0000256" key="10">
    <source>
        <dbReference type="SAM" id="MobiDB-lite"/>
    </source>
</evidence>
<dbReference type="InterPro" id="IPR002205">
    <property type="entry name" value="Topo_IIA_dom_A"/>
</dbReference>
<evidence type="ECO:0000256" key="7">
    <source>
        <dbReference type="ARBA" id="ARBA00023029"/>
    </source>
</evidence>
<comment type="catalytic activity">
    <reaction evidence="1">
        <text>ATP-dependent breakage, passage and rejoining of double-stranded DNA.</text>
        <dbReference type="EC" id="5.6.2.2"/>
    </reaction>
</comment>
<dbReference type="PROSITE" id="PS52040">
    <property type="entry name" value="TOPO_IIA"/>
    <property type="match status" value="1"/>
</dbReference>
<dbReference type="InterPro" id="IPR050220">
    <property type="entry name" value="Type_II_DNA_Topoisomerases"/>
</dbReference>
<gene>
    <name evidence="12" type="ORF">UFOPK3772_00805</name>
</gene>
<evidence type="ECO:0000256" key="5">
    <source>
        <dbReference type="ARBA" id="ARBA00022741"/>
    </source>
</evidence>
<dbReference type="GO" id="GO:0005524">
    <property type="term" value="F:ATP binding"/>
    <property type="evidence" value="ECO:0007669"/>
    <property type="project" value="UniProtKB-KW"/>
</dbReference>
<evidence type="ECO:0000256" key="4">
    <source>
        <dbReference type="ARBA" id="ARBA00022490"/>
    </source>
</evidence>
<dbReference type="InterPro" id="IPR013758">
    <property type="entry name" value="Topo_IIA_A/C_ab"/>
</dbReference>
<dbReference type="GO" id="GO:0006265">
    <property type="term" value="P:DNA topological change"/>
    <property type="evidence" value="ECO:0007669"/>
    <property type="project" value="InterPro"/>
</dbReference>
<keyword evidence="4" id="KW-0963">Cytoplasm</keyword>
<dbReference type="GO" id="GO:0005694">
    <property type="term" value="C:chromosome"/>
    <property type="evidence" value="ECO:0007669"/>
    <property type="project" value="InterPro"/>
</dbReference>
<sequence length="855" mass="94239">MADDTSTVEETGPGHHGRIEPVDLQTEMQRSYLDYSMSVIVSRALPDVRDGLKPVHRRVLYAMYDGGYRPDRNFSKSARVVGDVMGSYHPHGDTAIYDALVRLAQPWSLRYPLVQGQGNFGSPGNDPPAAQRYTECRMAPLAMEMVRDIDEDTVDFGPNYDGRTQEPRVLPARFPNLLVNGSSGIAVGMATNIPPHNLREVAEGAQWLLANPDADRESRQAALVGIVKGPDFPTGALIVGRKGIDDYFRTGRGSVTMRAVVTVDEDARGRQILVVTELPYQVNPDNLLLRIAELVGEGKLTGIADIRDDSSSRTGMRLIIDLKRDAVAQVVLNQLYKHTQLQDNFGANMLALVDGVPRTLTLEQFIRYWITHQIEVLQRRTSYRLRKAEERAHILRGYLKALDALDEVIALIRASATVDDARTGLMGLLELDEIQATAILDMQLRRLAALERQKIIDEFDELTAKIADYNDILSNEPRQRSIISEELAEVTAKYGDDRRSEFISWDGDVNDEDLIAVEDVVVTITSGGYAKRTKADLYRAQRRGGRGVKGAALRQDDVVEHLFVTTTHHWILFFTNKGRVYRAKAYQLPDSGRDARGQHVANLLAFQPDEAITQVLAIDNYAAGENLVLATRNGMVKKTKLSEYDTNRQGGIIAINLGDDDELISARLVSDQDELLLVSRKGMSARFSGNNDTLRPMGRATSGVIGMRFREGDALLSMEVVQPDTFVVTITDGGFAKRTPVSEWATKGRGILGVRAMRLTEARGSLVGAMVCQASDQIFAIASNGVVIRTKVEEIRPSGRDTMGVTLMNLTGDDTVVAVARGAENEDEDDIITESVDAPAVGDSTEEVTVAEEST</sequence>
<dbReference type="Gene3D" id="1.10.268.10">
    <property type="entry name" value="Topoisomerase, domain 3"/>
    <property type="match status" value="1"/>
</dbReference>
<dbReference type="NCBIfam" id="NF004043">
    <property type="entry name" value="PRK05560.1"/>
    <property type="match status" value="1"/>
</dbReference>
<protein>
    <recommendedName>
        <fullName evidence="3">DNA topoisomerase (ATP-hydrolyzing)</fullName>
        <ecNumber evidence="3">5.6.2.2</ecNumber>
    </recommendedName>
</protein>
<evidence type="ECO:0000256" key="9">
    <source>
        <dbReference type="ARBA" id="ARBA00023235"/>
    </source>
</evidence>
<keyword evidence="6" id="KW-0067">ATP-binding</keyword>
<dbReference type="Gene3D" id="3.30.1360.40">
    <property type="match status" value="1"/>
</dbReference>
<evidence type="ECO:0000256" key="1">
    <source>
        <dbReference type="ARBA" id="ARBA00000185"/>
    </source>
</evidence>
<dbReference type="InterPro" id="IPR013757">
    <property type="entry name" value="Topo_IIA_A_a_sf"/>
</dbReference>
<feature type="region of interest" description="Disordered" evidence="10">
    <location>
        <begin position="1"/>
        <end position="21"/>
    </location>
</feature>
<dbReference type="NCBIfam" id="NF004044">
    <property type="entry name" value="PRK05561.1"/>
    <property type="match status" value="1"/>
</dbReference>
<dbReference type="SUPFAM" id="SSF101904">
    <property type="entry name" value="GyrA/ParC C-terminal domain-like"/>
    <property type="match status" value="1"/>
</dbReference>
<dbReference type="HAMAP" id="MF_01897">
    <property type="entry name" value="GyrA"/>
    <property type="match status" value="1"/>
</dbReference>
<dbReference type="FunFam" id="1.10.268.10:FF:000001">
    <property type="entry name" value="DNA gyrase subunit A"/>
    <property type="match status" value="1"/>
</dbReference>
<dbReference type="SUPFAM" id="SSF56719">
    <property type="entry name" value="Type II DNA topoisomerase"/>
    <property type="match status" value="1"/>
</dbReference>
<dbReference type="Pfam" id="PF00521">
    <property type="entry name" value="DNA_topoisoIV"/>
    <property type="match status" value="1"/>
</dbReference>
<dbReference type="InterPro" id="IPR013760">
    <property type="entry name" value="Topo_IIA-like_dom_sf"/>
</dbReference>